<accession>A0ACC3ZJJ0</accession>
<reference evidence="1 2" key="1">
    <citation type="journal article" date="2020" name="Phytopathology">
        <title>Genome Sequence Resources of Colletotrichum truncatum, C. plurivorum, C. musicola, and C. sojae: Four Species Pathogenic to Soybean (Glycine max).</title>
        <authorList>
            <person name="Rogerio F."/>
            <person name="Boufleur T.R."/>
            <person name="Ciampi-Guillardi M."/>
            <person name="Sukno S.A."/>
            <person name="Thon M.R."/>
            <person name="Massola Junior N.S."/>
            <person name="Baroncelli R."/>
        </authorList>
    </citation>
    <scope>NUCLEOTIDE SEQUENCE [LARGE SCALE GENOMIC DNA]</scope>
    <source>
        <strain evidence="1 2">CMES1059</strain>
    </source>
</reference>
<proteinExistence type="predicted"/>
<dbReference type="EMBL" id="VUJX02000001">
    <property type="protein sequence ID" value="KAL0944259.1"/>
    <property type="molecule type" value="Genomic_DNA"/>
</dbReference>
<evidence type="ECO:0000313" key="2">
    <source>
        <dbReference type="Proteomes" id="UP000805649"/>
    </source>
</evidence>
<protein>
    <submittedName>
        <fullName evidence="1">54S ribosomal protein L4, mitochondrial</fullName>
    </submittedName>
</protein>
<name>A0ACC3ZJJ0_COLTU</name>
<sequence>MANPNALRPSIGRVLRLQETRQWLPTSSTSASIAQPRIATSSFSSSAARSVRKTRDNNRLRGVTTMRRSGPREPLSVSWEELPKPANYKRTVGVDPNHGLWDFFYDKKLVNTPSEDQAHGRAWMVEELRKKSWDDLHALWYVCLKERNRISTTSRERTRRQLGFGSYEANERDETVLKTMKAIKHVLTERFYVWEDARVIAENDPEIDLTNESGAYTPLNGHQYAEPVVEEQVAEEQVAEEHVAEESLPAEKEAAAEEVPAEQKKEPAAEAETKTEDKPVQVEEKIVKKPEQAKKAEDKADTKPVDIPVPRI</sequence>
<keyword evidence="1" id="KW-0689">Ribosomal protein</keyword>
<organism evidence="1 2">
    <name type="scientific">Colletotrichum truncatum</name>
    <name type="common">Anthracnose fungus</name>
    <name type="synonym">Colletotrichum capsici</name>
    <dbReference type="NCBI Taxonomy" id="5467"/>
    <lineage>
        <taxon>Eukaryota</taxon>
        <taxon>Fungi</taxon>
        <taxon>Dikarya</taxon>
        <taxon>Ascomycota</taxon>
        <taxon>Pezizomycotina</taxon>
        <taxon>Sordariomycetes</taxon>
        <taxon>Hypocreomycetidae</taxon>
        <taxon>Glomerellales</taxon>
        <taxon>Glomerellaceae</taxon>
        <taxon>Colletotrichum</taxon>
        <taxon>Colletotrichum truncatum species complex</taxon>
    </lineage>
</organism>
<comment type="caution">
    <text evidence="1">The sequence shown here is derived from an EMBL/GenBank/DDBJ whole genome shotgun (WGS) entry which is preliminary data.</text>
</comment>
<gene>
    <name evidence="1" type="ORF">CTRU02_202146</name>
</gene>
<keyword evidence="1" id="KW-0687">Ribonucleoprotein</keyword>
<dbReference type="Proteomes" id="UP000805649">
    <property type="component" value="Unassembled WGS sequence"/>
</dbReference>
<evidence type="ECO:0000313" key="1">
    <source>
        <dbReference type="EMBL" id="KAL0944259.1"/>
    </source>
</evidence>
<keyword evidence="2" id="KW-1185">Reference proteome</keyword>